<dbReference type="SUPFAM" id="SSF55186">
    <property type="entry name" value="ThrRS/AlaRS common domain"/>
    <property type="match status" value="1"/>
</dbReference>
<reference evidence="1 2" key="1">
    <citation type="submission" date="2016-01" db="EMBL/GenBank/DDBJ databases">
        <authorList>
            <person name="Oliw E.H."/>
        </authorList>
    </citation>
    <scope>NUCLEOTIDE SEQUENCE [LARGE SCALE GENOMIC DNA]</scope>
    <source>
        <strain evidence="1">LMG 22029</strain>
    </source>
</reference>
<dbReference type="GO" id="GO:0004813">
    <property type="term" value="F:alanine-tRNA ligase activity"/>
    <property type="evidence" value="ECO:0007669"/>
    <property type="project" value="TreeGrafter"/>
</dbReference>
<evidence type="ECO:0000313" key="1">
    <source>
        <dbReference type="EMBL" id="SAL15606.1"/>
    </source>
</evidence>
<protein>
    <submittedName>
        <fullName evidence="1">Threonyl/alanyl tRNA synthetase SAD</fullName>
    </submittedName>
</protein>
<dbReference type="InterPro" id="IPR050058">
    <property type="entry name" value="Ala-tRNA_ligase"/>
</dbReference>
<keyword evidence="1" id="KW-0030">Aminoacyl-tRNA synthetase</keyword>
<accession>A0A158F6V1</accession>
<dbReference type="AlphaFoldDB" id="A0A158F6V1"/>
<dbReference type="GO" id="GO:0000166">
    <property type="term" value="F:nucleotide binding"/>
    <property type="evidence" value="ECO:0007669"/>
    <property type="project" value="InterPro"/>
</dbReference>
<dbReference type="Gene3D" id="2.40.30.130">
    <property type="match status" value="1"/>
</dbReference>
<dbReference type="InterPro" id="IPR009000">
    <property type="entry name" value="Transl_B-barrel_sf"/>
</dbReference>
<dbReference type="SUPFAM" id="SSF50447">
    <property type="entry name" value="Translation proteins"/>
    <property type="match status" value="1"/>
</dbReference>
<proteinExistence type="predicted"/>
<dbReference type="GO" id="GO:0006419">
    <property type="term" value="P:alanyl-tRNA aminoacylation"/>
    <property type="evidence" value="ECO:0007669"/>
    <property type="project" value="TreeGrafter"/>
</dbReference>
<dbReference type="GO" id="GO:0002161">
    <property type="term" value="F:aminoacyl-tRNA deacylase activity"/>
    <property type="evidence" value="ECO:0007669"/>
    <property type="project" value="TreeGrafter"/>
</dbReference>
<dbReference type="RefSeq" id="WP_060817382.1">
    <property type="nucleotide sequence ID" value="NZ_FCOC02000002.1"/>
</dbReference>
<sequence length="259" mass="28835">MFALNRKTNKRYYEDPSLWECIGRVVKVDANHVELDSTVAYPEGGGQDADHGTLTLPDGIQIRFNHARKMYGNRARIPDFPDIQVDGIIEHVVHEDDVPQLALLTEGMAVVVCIDRLRRARLSLSHTASHLLYLGVANVRPDAIAATLGCHIRPDAARFDFGIAARFTSEEVLEIERFANAMVQRASPVRVYAHSQIPDARYWECEGNVIPCGGTHICSTEAIGPMQVTRKSLGKGKERLAATFNEAIFDLRSQNSLNR</sequence>
<dbReference type="PANTHER" id="PTHR11777:SF9">
    <property type="entry name" value="ALANINE--TRNA LIGASE, CYTOPLASMIC"/>
    <property type="match status" value="1"/>
</dbReference>
<dbReference type="EMBL" id="FCOC02000002">
    <property type="protein sequence ID" value="SAL15606.1"/>
    <property type="molecule type" value="Genomic_DNA"/>
</dbReference>
<name>A0A158F6V1_CABSO</name>
<evidence type="ECO:0000313" key="2">
    <source>
        <dbReference type="Proteomes" id="UP000054893"/>
    </source>
</evidence>
<keyword evidence="1" id="KW-0436">Ligase</keyword>
<dbReference type="Proteomes" id="UP000054893">
    <property type="component" value="Unassembled WGS sequence"/>
</dbReference>
<dbReference type="OrthoDB" id="9812949at2"/>
<organism evidence="1 2">
    <name type="scientific">Caballeronia sordidicola</name>
    <name type="common">Burkholderia sordidicola</name>
    <dbReference type="NCBI Taxonomy" id="196367"/>
    <lineage>
        <taxon>Bacteria</taxon>
        <taxon>Pseudomonadati</taxon>
        <taxon>Pseudomonadota</taxon>
        <taxon>Betaproteobacteria</taxon>
        <taxon>Burkholderiales</taxon>
        <taxon>Burkholderiaceae</taxon>
        <taxon>Caballeronia</taxon>
    </lineage>
</organism>
<dbReference type="PANTHER" id="PTHR11777">
    <property type="entry name" value="ALANYL-TRNA SYNTHETASE"/>
    <property type="match status" value="1"/>
</dbReference>
<dbReference type="InterPro" id="IPR018163">
    <property type="entry name" value="Thr/Ala-tRNA-synth_IIc_edit"/>
</dbReference>
<dbReference type="Gene3D" id="3.30.980.10">
    <property type="entry name" value="Threonyl-trna Synthetase, Chain A, domain 2"/>
    <property type="match status" value="1"/>
</dbReference>
<gene>
    <name evidence="1" type="ORF">AWB64_00873</name>
</gene>